<dbReference type="EMBL" id="JAQQWL010000016">
    <property type="protein sequence ID" value="KAK8038080.1"/>
    <property type="molecule type" value="Genomic_DNA"/>
</dbReference>
<dbReference type="Proteomes" id="UP001480595">
    <property type="component" value="Unassembled WGS sequence"/>
</dbReference>
<feature type="region of interest" description="Disordered" evidence="1">
    <location>
        <begin position="29"/>
        <end position="86"/>
    </location>
</feature>
<evidence type="ECO:0000313" key="2">
    <source>
        <dbReference type="EMBL" id="KAK8038080.1"/>
    </source>
</evidence>
<proteinExistence type="predicted"/>
<accession>A0ABR1SUS5</accession>
<reference evidence="2 3" key="1">
    <citation type="submission" date="2023-01" db="EMBL/GenBank/DDBJ databases">
        <title>Analysis of 21 Apiospora genomes using comparative genomics revels a genus with tremendous synthesis potential of carbohydrate active enzymes and secondary metabolites.</title>
        <authorList>
            <person name="Sorensen T."/>
        </authorList>
    </citation>
    <scope>NUCLEOTIDE SEQUENCE [LARGE SCALE GENOMIC DNA]</scope>
    <source>
        <strain evidence="2 3">CBS 135458</strain>
    </source>
</reference>
<organism evidence="2 3">
    <name type="scientific">Apiospora phragmitis</name>
    <dbReference type="NCBI Taxonomy" id="2905665"/>
    <lineage>
        <taxon>Eukaryota</taxon>
        <taxon>Fungi</taxon>
        <taxon>Dikarya</taxon>
        <taxon>Ascomycota</taxon>
        <taxon>Pezizomycotina</taxon>
        <taxon>Sordariomycetes</taxon>
        <taxon>Xylariomycetidae</taxon>
        <taxon>Amphisphaeriales</taxon>
        <taxon>Apiosporaceae</taxon>
        <taxon>Apiospora</taxon>
    </lineage>
</organism>
<evidence type="ECO:0000256" key="1">
    <source>
        <dbReference type="SAM" id="MobiDB-lite"/>
    </source>
</evidence>
<sequence length="86" mass="9345">MEDDIGYLINRLSKVEGFANTGEHLLNIVKTKQPDKPPPVPEKNGTEVKPNDATPKEAEKPEEQKSSEAAEKNGGRLLLGVTIGVH</sequence>
<protein>
    <submittedName>
        <fullName evidence="2">GARP complex component</fullName>
    </submittedName>
</protein>
<dbReference type="GeneID" id="92099319"/>
<dbReference type="RefSeq" id="XP_066707932.1">
    <property type="nucleotide sequence ID" value="XM_066866256.1"/>
</dbReference>
<evidence type="ECO:0000313" key="3">
    <source>
        <dbReference type="Proteomes" id="UP001480595"/>
    </source>
</evidence>
<keyword evidence="3" id="KW-1185">Reference proteome</keyword>
<feature type="compositionally biased region" description="Basic and acidic residues" evidence="1">
    <location>
        <begin position="44"/>
        <end position="74"/>
    </location>
</feature>
<comment type="caution">
    <text evidence="2">The sequence shown here is derived from an EMBL/GenBank/DDBJ whole genome shotgun (WGS) entry which is preliminary data.</text>
</comment>
<name>A0ABR1SUS5_9PEZI</name>
<gene>
    <name evidence="2" type="ORF">PG994_014847</name>
</gene>